<evidence type="ECO:0000259" key="15">
    <source>
        <dbReference type="PROSITE" id="PS51371"/>
    </source>
</evidence>
<dbReference type="PRINTS" id="PR01120">
    <property type="entry name" value="CLCHANNELPLT"/>
</dbReference>
<comment type="similarity">
    <text evidence="2 14">Belongs to the chloride channel (TC 2.A.49) family.</text>
</comment>
<evidence type="ECO:0000256" key="7">
    <source>
        <dbReference type="ARBA" id="ARBA00022989"/>
    </source>
</evidence>
<organism evidence="16 17">
    <name type="scientific">Liquidambar formosana</name>
    <name type="common">Formosan gum</name>
    <dbReference type="NCBI Taxonomy" id="63359"/>
    <lineage>
        <taxon>Eukaryota</taxon>
        <taxon>Viridiplantae</taxon>
        <taxon>Streptophyta</taxon>
        <taxon>Embryophyta</taxon>
        <taxon>Tracheophyta</taxon>
        <taxon>Spermatophyta</taxon>
        <taxon>Magnoliopsida</taxon>
        <taxon>eudicotyledons</taxon>
        <taxon>Gunneridae</taxon>
        <taxon>Pentapetalae</taxon>
        <taxon>Saxifragales</taxon>
        <taxon>Altingiaceae</taxon>
        <taxon>Liquidambar</taxon>
    </lineage>
</organism>
<dbReference type="GO" id="GO:0005247">
    <property type="term" value="F:voltage-gated chloride channel activity"/>
    <property type="evidence" value="ECO:0007669"/>
    <property type="project" value="InterPro"/>
</dbReference>
<dbReference type="Pfam" id="PF00571">
    <property type="entry name" value="CBS"/>
    <property type="match status" value="1"/>
</dbReference>
<feature type="transmembrane region" description="Helical" evidence="14">
    <location>
        <begin position="114"/>
        <end position="137"/>
    </location>
</feature>
<evidence type="ECO:0000256" key="9">
    <source>
        <dbReference type="ARBA" id="ARBA00023122"/>
    </source>
</evidence>
<evidence type="ECO:0000256" key="14">
    <source>
        <dbReference type="RuleBase" id="RU361221"/>
    </source>
</evidence>
<evidence type="ECO:0000256" key="1">
    <source>
        <dbReference type="ARBA" id="ARBA00004141"/>
    </source>
</evidence>
<evidence type="ECO:0000313" key="16">
    <source>
        <dbReference type="EMBL" id="KAK9288822.1"/>
    </source>
</evidence>
<feature type="transmembrane region" description="Helical" evidence="14">
    <location>
        <begin position="504"/>
        <end position="531"/>
    </location>
</feature>
<dbReference type="Gene3D" id="3.10.580.10">
    <property type="entry name" value="CBS-domain"/>
    <property type="match status" value="1"/>
</dbReference>
<keyword evidence="10 14" id="KW-0472">Membrane</keyword>
<dbReference type="PRINTS" id="PR00762">
    <property type="entry name" value="CLCHANNEL"/>
</dbReference>
<feature type="transmembrane region" description="Helical" evidence="14">
    <location>
        <begin position="449"/>
        <end position="467"/>
    </location>
</feature>
<keyword evidence="9 13" id="KW-0129">CBS domain</keyword>
<dbReference type="InterPro" id="IPR001807">
    <property type="entry name" value="ClC"/>
</dbReference>
<evidence type="ECO:0000256" key="8">
    <source>
        <dbReference type="ARBA" id="ARBA00023065"/>
    </source>
</evidence>
<dbReference type="InterPro" id="IPR002251">
    <property type="entry name" value="Cl_channel_pln"/>
</dbReference>
<feature type="transmembrane region" description="Helical" evidence="14">
    <location>
        <begin position="318"/>
        <end position="339"/>
    </location>
</feature>
<evidence type="ECO:0000256" key="13">
    <source>
        <dbReference type="PROSITE-ProRule" id="PRU00703"/>
    </source>
</evidence>
<proteinExistence type="inferred from homology"/>
<dbReference type="SMART" id="SM00116">
    <property type="entry name" value="CBS"/>
    <property type="match status" value="2"/>
</dbReference>
<feature type="domain" description="CBS" evidence="15">
    <location>
        <begin position="703"/>
        <end position="759"/>
    </location>
</feature>
<dbReference type="GO" id="GO:0034707">
    <property type="term" value="C:chloride channel complex"/>
    <property type="evidence" value="ECO:0007669"/>
    <property type="project" value="UniProtKB-KW"/>
</dbReference>
<dbReference type="Gene3D" id="1.10.3080.10">
    <property type="entry name" value="Clc chloride channel"/>
    <property type="match status" value="1"/>
</dbReference>
<keyword evidence="11" id="KW-0869">Chloride channel</keyword>
<dbReference type="CDD" id="cd03685">
    <property type="entry name" value="ClC_6_like"/>
    <property type="match status" value="1"/>
</dbReference>
<gene>
    <name evidence="16" type="ORF">L1049_017287</name>
</gene>
<dbReference type="InterPro" id="IPR014743">
    <property type="entry name" value="Cl-channel_core"/>
</dbReference>
<sequence>MLSNHLQNGMETAKLVWSRLPNSEDGEMDDVGVSKKNDGTSVESLDYEVIENYAYREEQAQRGKLLFGYYVGVKWFFALLIGIGTGLAAVFINISVENFAGWKFELTFSIIQKSYFAGFIVYVLINLVLVLSSVYIVTQFAPAAAGSGIPEIKGYLNGVDTPGILLFRTLIGKILGSIGSVGGGLALGKEGPLVHTGACIASLLGQGGSTKYHLSSRWLQVFKSDRDRRDLVTCGCAAGVAAAFRAPVGGVLFALEEVTSWWRSQLMWRVFFTSAIVAVVVRTAMGWCKSRKCGHFGSGGFIIWDISDGQEDYSFEELLPMAVIGVIGGLLGALFNQLTLYITYWRRNYLHKRGNRVKIIEVCIVSMITSFISFGLPLLRKCSPCPESELNSGIECPQAPGMYGNYVNFYCSTDKEYNDLATIFFNTQDDAIRNLFSAKTVHEYSAQSLLTFLVMFYTLAVVTFGTAVPAGQFVPGIMIGSTYGRLVGMFVVKFYNKRNIEEGTYALLGAASFLGGSMRMTVSLCVIMVEITNNLKLLPLIMLVLLISKAVGDAFNEGLYEEQARLRGIPLLESRPKYQMRTMTAKEACGNQKVVAFPRVVKVADVVSILRSNEHNGFPVIDHTRTGETLVIGLMLRSHLLVLLQSKVDFQHSPLPSEPMRPLNSRHNFSEFVKPVSSKGISINDIHLSSDDLEMYIDLGPFLNPSPYVVPEDMSLTKVYNLFRQLGLRHIFVVPRASRVIGLITRKDLLIEDNEDSATVELQSTSVSAQQRNRRVLRRNADAERPLLNGLVAHDDHSSG</sequence>
<dbReference type="FunFam" id="1.10.3080.10:FF:000004">
    <property type="entry name" value="Chloride channel ClC3"/>
    <property type="match status" value="1"/>
</dbReference>
<keyword evidence="6" id="KW-0407">Ion channel</keyword>
<dbReference type="InterPro" id="IPR046342">
    <property type="entry name" value="CBS_dom_sf"/>
</dbReference>
<keyword evidence="3 14" id="KW-0813">Transport</keyword>
<dbReference type="InterPro" id="IPR000644">
    <property type="entry name" value="CBS_dom"/>
</dbReference>
<dbReference type="FunFam" id="3.10.580.10:FF:000047">
    <property type="entry name" value="Chloride channel protein"/>
    <property type="match status" value="1"/>
</dbReference>
<keyword evidence="7 14" id="KW-1133">Transmembrane helix</keyword>
<keyword evidence="17" id="KW-1185">Reference proteome</keyword>
<comment type="caution">
    <text evidence="14">Lacks conserved residue(s) required for the propagation of feature annotation.</text>
</comment>
<dbReference type="CDD" id="cd04591">
    <property type="entry name" value="CBS_pair_voltage-gated_CLC_euk_bac"/>
    <property type="match status" value="1"/>
</dbReference>
<dbReference type="EMBL" id="JBBPBK010000003">
    <property type="protein sequence ID" value="KAK9288822.1"/>
    <property type="molecule type" value="Genomic_DNA"/>
</dbReference>
<dbReference type="Pfam" id="PF00654">
    <property type="entry name" value="Voltage_CLC"/>
    <property type="match status" value="1"/>
</dbReference>
<keyword evidence="4 14" id="KW-0812">Transmembrane</keyword>
<accession>A0AAP0S1J4</accession>
<dbReference type="PANTHER" id="PTHR11689:SF136">
    <property type="entry name" value="H(+)_CL(-) EXCHANGE TRANSPORTER 7"/>
    <property type="match status" value="1"/>
</dbReference>
<dbReference type="SUPFAM" id="SSF81340">
    <property type="entry name" value="Clc chloride channel"/>
    <property type="match status" value="1"/>
</dbReference>
<name>A0AAP0S1J4_LIQFO</name>
<evidence type="ECO:0000313" key="17">
    <source>
        <dbReference type="Proteomes" id="UP001415857"/>
    </source>
</evidence>
<feature type="transmembrane region" description="Helical" evidence="14">
    <location>
        <begin position="231"/>
        <end position="254"/>
    </location>
</feature>
<keyword evidence="5" id="KW-0677">Repeat</keyword>
<evidence type="ECO:0000256" key="6">
    <source>
        <dbReference type="ARBA" id="ARBA00022882"/>
    </source>
</evidence>
<keyword evidence="12 14" id="KW-0868">Chloride</keyword>
<evidence type="ECO:0000256" key="2">
    <source>
        <dbReference type="ARBA" id="ARBA00009476"/>
    </source>
</evidence>
<feature type="transmembrane region" description="Helical" evidence="14">
    <location>
        <begin position="266"/>
        <end position="285"/>
    </location>
</feature>
<feature type="transmembrane region" description="Helical" evidence="14">
    <location>
        <begin position="473"/>
        <end position="492"/>
    </location>
</feature>
<evidence type="ECO:0000256" key="11">
    <source>
        <dbReference type="ARBA" id="ARBA00023173"/>
    </source>
</evidence>
<evidence type="ECO:0000256" key="4">
    <source>
        <dbReference type="ARBA" id="ARBA00022692"/>
    </source>
</evidence>
<reference evidence="16 17" key="1">
    <citation type="journal article" date="2024" name="Plant J.">
        <title>Genome sequences and population genomics reveal climatic adaptation and genomic divergence between two closely related sweetgum species.</title>
        <authorList>
            <person name="Xu W.Q."/>
            <person name="Ren C.Q."/>
            <person name="Zhang X.Y."/>
            <person name="Comes H.P."/>
            <person name="Liu X.H."/>
            <person name="Li Y.G."/>
            <person name="Kettle C.J."/>
            <person name="Jalonen R."/>
            <person name="Gaisberger H."/>
            <person name="Ma Y.Z."/>
            <person name="Qiu Y.X."/>
        </authorList>
    </citation>
    <scope>NUCLEOTIDE SEQUENCE [LARGE SCALE GENOMIC DNA]</scope>
    <source>
        <strain evidence="16">Hangzhou</strain>
    </source>
</reference>
<evidence type="ECO:0000256" key="3">
    <source>
        <dbReference type="ARBA" id="ARBA00022448"/>
    </source>
</evidence>
<evidence type="ECO:0000256" key="5">
    <source>
        <dbReference type="ARBA" id="ARBA00022737"/>
    </source>
</evidence>
<keyword evidence="6" id="KW-0851">Voltage-gated channel</keyword>
<dbReference type="InterPro" id="IPR051280">
    <property type="entry name" value="Cl-channel/antiporter"/>
</dbReference>
<feature type="transmembrane region" description="Helical" evidence="14">
    <location>
        <begin position="66"/>
        <end position="94"/>
    </location>
</feature>
<protein>
    <recommendedName>
        <fullName evidence="14">Chloride channel protein</fullName>
    </recommendedName>
</protein>
<comment type="subcellular location">
    <subcellularLocation>
        <location evidence="1 14">Membrane</location>
        <topology evidence="1 14">Multi-pass membrane protein</topology>
    </subcellularLocation>
</comment>
<dbReference type="PROSITE" id="PS51371">
    <property type="entry name" value="CBS"/>
    <property type="match status" value="1"/>
</dbReference>
<comment type="caution">
    <text evidence="16">The sequence shown here is derived from an EMBL/GenBank/DDBJ whole genome shotgun (WGS) entry which is preliminary data.</text>
</comment>
<dbReference type="SUPFAM" id="SSF54631">
    <property type="entry name" value="CBS-domain pair"/>
    <property type="match status" value="1"/>
</dbReference>
<dbReference type="AlphaFoldDB" id="A0AAP0S1J4"/>
<dbReference type="PANTHER" id="PTHR11689">
    <property type="entry name" value="CHLORIDE CHANNEL PROTEIN CLC FAMILY MEMBER"/>
    <property type="match status" value="1"/>
</dbReference>
<dbReference type="Proteomes" id="UP001415857">
    <property type="component" value="Unassembled WGS sequence"/>
</dbReference>
<evidence type="ECO:0000256" key="10">
    <source>
        <dbReference type="ARBA" id="ARBA00023136"/>
    </source>
</evidence>
<keyword evidence="8 14" id="KW-0406">Ion transport</keyword>
<evidence type="ECO:0000256" key="12">
    <source>
        <dbReference type="ARBA" id="ARBA00023214"/>
    </source>
</evidence>